<accession>A0A401RDS8</accession>
<proteinExistence type="predicted"/>
<gene>
    <name evidence="3" type="ORF">chiPu_0022550</name>
</gene>
<organism evidence="3 4">
    <name type="scientific">Chiloscyllium punctatum</name>
    <name type="common">Brownbanded bambooshark</name>
    <name type="synonym">Hemiscyllium punctatum</name>
    <dbReference type="NCBI Taxonomy" id="137246"/>
    <lineage>
        <taxon>Eukaryota</taxon>
        <taxon>Metazoa</taxon>
        <taxon>Chordata</taxon>
        <taxon>Craniata</taxon>
        <taxon>Vertebrata</taxon>
        <taxon>Chondrichthyes</taxon>
        <taxon>Elasmobranchii</taxon>
        <taxon>Galeomorphii</taxon>
        <taxon>Galeoidea</taxon>
        <taxon>Orectolobiformes</taxon>
        <taxon>Hemiscylliidae</taxon>
        <taxon>Chiloscyllium</taxon>
    </lineage>
</organism>
<dbReference type="SMART" id="SM00443">
    <property type="entry name" value="G_patch"/>
    <property type="match status" value="1"/>
</dbReference>
<dbReference type="Gene3D" id="1.25.40.20">
    <property type="entry name" value="Ankyrin repeat-containing domain"/>
    <property type="match status" value="1"/>
</dbReference>
<dbReference type="InterPro" id="IPR039146">
    <property type="entry name" value="GPANK1"/>
</dbReference>
<dbReference type="InterPro" id="IPR036770">
    <property type="entry name" value="Ankyrin_rpt-contain_sf"/>
</dbReference>
<protein>
    <recommendedName>
        <fullName evidence="2">G-patch domain-containing protein</fullName>
    </recommendedName>
</protein>
<dbReference type="Proteomes" id="UP000287033">
    <property type="component" value="Unassembled WGS sequence"/>
</dbReference>
<comment type="caution">
    <text evidence="3">The sequence shown here is derived from an EMBL/GenBank/DDBJ whole genome shotgun (WGS) entry which is preliminary data.</text>
</comment>
<feature type="domain" description="G-patch" evidence="2">
    <location>
        <begin position="240"/>
        <end position="286"/>
    </location>
</feature>
<dbReference type="AlphaFoldDB" id="A0A401RDS8"/>
<dbReference type="PANTHER" id="PTHR20923:SF1">
    <property type="entry name" value="G PATCH DOMAIN AND ANKYRIN REPEAT-CONTAINING PROTEIN 1"/>
    <property type="match status" value="1"/>
</dbReference>
<dbReference type="SUPFAM" id="SSF48403">
    <property type="entry name" value="Ankyrin repeat"/>
    <property type="match status" value="1"/>
</dbReference>
<dbReference type="Pfam" id="PF01585">
    <property type="entry name" value="G-patch"/>
    <property type="match status" value="1"/>
</dbReference>
<dbReference type="InterPro" id="IPR000467">
    <property type="entry name" value="G_patch_dom"/>
</dbReference>
<reference evidence="3 4" key="1">
    <citation type="journal article" date="2018" name="Nat. Ecol. Evol.">
        <title>Shark genomes provide insights into elasmobranch evolution and the origin of vertebrates.</title>
        <authorList>
            <person name="Hara Y"/>
            <person name="Yamaguchi K"/>
            <person name="Onimaru K"/>
            <person name="Kadota M"/>
            <person name="Koyanagi M"/>
            <person name="Keeley SD"/>
            <person name="Tatsumi K"/>
            <person name="Tanaka K"/>
            <person name="Motone F"/>
            <person name="Kageyama Y"/>
            <person name="Nozu R"/>
            <person name="Adachi N"/>
            <person name="Nishimura O"/>
            <person name="Nakagawa R"/>
            <person name="Tanegashima C"/>
            <person name="Kiyatake I"/>
            <person name="Matsumoto R"/>
            <person name="Murakumo K"/>
            <person name="Nishida K"/>
            <person name="Terakita A"/>
            <person name="Kuratani S"/>
            <person name="Sato K"/>
            <person name="Hyodo S Kuraku.S."/>
        </authorList>
    </citation>
    <scope>NUCLEOTIDE SEQUENCE [LARGE SCALE GENOMIC DNA]</scope>
</reference>
<dbReference type="GO" id="GO:0003676">
    <property type="term" value="F:nucleic acid binding"/>
    <property type="evidence" value="ECO:0007669"/>
    <property type="project" value="InterPro"/>
</dbReference>
<name>A0A401RDS8_CHIPU</name>
<feature type="region of interest" description="Disordered" evidence="1">
    <location>
        <begin position="51"/>
        <end position="89"/>
    </location>
</feature>
<keyword evidence="4" id="KW-1185">Reference proteome</keyword>
<feature type="compositionally biased region" description="Basic and acidic residues" evidence="1">
    <location>
        <begin position="11"/>
        <end position="27"/>
    </location>
</feature>
<dbReference type="SMART" id="SM00248">
    <property type="entry name" value="ANK"/>
    <property type="match status" value="2"/>
</dbReference>
<dbReference type="EMBL" id="BEZZ01008811">
    <property type="protein sequence ID" value="GCC16302.1"/>
    <property type="molecule type" value="Genomic_DNA"/>
</dbReference>
<dbReference type="Pfam" id="PF12796">
    <property type="entry name" value="Ank_2"/>
    <property type="match status" value="1"/>
</dbReference>
<evidence type="ECO:0000256" key="1">
    <source>
        <dbReference type="SAM" id="MobiDB-lite"/>
    </source>
</evidence>
<feature type="region of interest" description="Disordered" evidence="1">
    <location>
        <begin position="1"/>
        <end position="38"/>
    </location>
</feature>
<evidence type="ECO:0000259" key="2">
    <source>
        <dbReference type="PROSITE" id="PS50174"/>
    </source>
</evidence>
<evidence type="ECO:0000313" key="4">
    <source>
        <dbReference type="Proteomes" id="UP000287033"/>
    </source>
</evidence>
<dbReference type="STRING" id="137246.A0A401RDS8"/>
<dbReference type="OMA" id="QGWDQEH"/>
<dbReference type="PROSITE" id="PS50174">
    <property type="entry name" value="G_PATCH"/>
    <property type="match status" value="1"/>
</dbReference>
<evidence type="ECO:0000313" key="3">
    <source>
        <dbReference type="EMBL" id="GCC16302.1"/>
    </source>
</evidence>
<sequence>MEHINLITFTRAKEKTDTWENGERRESPPAGPGVEALTGDEVKTFYESLIAGDGEAGPSSGRKRKVIWPKSRPEKAGGQSGGRGQPAASERNGHLLLKCAQDGDLQTLRRLLEAAGCDINFRDSYYWTATMCAAYSGQAEVLKYLLNHGAAWIGVCDSTGQDALDLARRAGHAEIITTLEEFHTHREEWQEPRERPRQKKFCQICDLHYEEDSIKQHERSTLHLFNKKGRPVPTHYYIPETNVGFKLMLKEGWDRETGLGPAGKGQKFPVKTVLKQDQRGLGYQSDLKPKVTHFAANDCDAVKRPKTLSRRVQRAATVSRREERRRLAKEKAWEKDLRTYMNL</sequence>
<dbReference type="InterPro" id="IPR002110">
    <property type="entry name" value="Ankyrin_rpt"/>
</dbReference>
<dbReference type="OrthoDB" id="4735278at2759"/>
<dbReference type="PANTHER" id="PTHR20923">
    <property type="entry name" value="BAT4 PROTEIN-RELATED"/>
    <property type="match status" value="1"/>
</dbReference>